<keyword evidence="2" id="KW-0812">Transmembrane</keyword>
<reference evidence="3 4" key="1">
    <citation type="journal article" date="2020" name="Mol. Plant">
        <title>The Chromosome-Based Rubber Tree Genome Provides New Insights into Spurge Genome Evolution and Rubber Biosynthesis.</title>
        <authorList>
            <person name="Liu J."/>
            <person name="Shi C."/>
            <person name="Shi C.C."/>
            <person name="Li W."/>
            <person name="Zhang Q.J."/>
            <person name="Zhang Y."/>
            <person name="Li K."/>
            <person name="Lu H.F."/>
            <person name="Shi C."/>
            <person name="Zhu S.T."/>
            <person name="Xiao Z.Y."/>
            <person name="Nan H."/>
            <person name="Yue Y."/>
            <person name="Zhu X.G."/>
            <person name="Wu Y."/>
            <person name="Hong X.N."/>
            <person name="Fan G.Y."/>
            <person name="Tong Y."/>
            <person name="Zhang D."/>
            <person name="Mao C.L."/>
            <person name="Liu Y.L."/>
            <person name="Hao S.J."/>
            <person name="Liu W.Q."/>
            <person name="Lv M.Q."/>
            <person name="Zhang H.B."/>
            <person name="Liu Y."/>
            <person name="Hu-Tang G.R."/>
            <person name="Wang J.P."/>
            <person name="Wang J.H."/>
            <person name="Sun Y.H."/>
            <person name="Ni S.B."/>
            <person name="Chen W.B."/>
            <person name="Zhang X.C."/>
            <person name="Jiao Y.N."/>
            <person name="Eichler E.E."/>
            <person name="Li G.H."/>
            <person name="Liu X."/>
            <person name="Gao L.Z."/>
        </authorList>
    </citation>
    <scope>NUCLEOTIDE SEQUENCE [LARGE SCALE GENOMIC DNA]</scope>
    <source>
        <strain evidence="4">cv. GT1</strain>
        <tissue evidence="3">Leaf</tissue>
    </source>
</reference>
<organism evidence="3 4">
    <name type="scientific">Hevea brasiliensis</name>
    <name type="common">Para rubber tree</name>
    <name type="synonym">Siphonia brasiliensis</name>
    <dbReference type="NCBI Taxonomy" id="3981"/>
    <lineage>
        <taxon>Eukaryota</taxon>
        <taxon>Viridiplantae</taxon>
        <taxon>Streptophyta</taxon>
        <taxon>Embryophyta</taxon>
        <taxon>Tracheophyta</taxon>
        <taxon>Spermatophyta</taxon>
        <taxon>Magnoliopsida</taxon>
        <taxon>eudicotyledons</taxon>
        <taxon>Gunneridae</taxon>
        <taxon>Pentapetalae</taxon>
        <taxon>rosids</taxon>
        <taxon>fabids</taxon>
        <taxon>Malpighiales</taxon>
        <taxon>Euphorbiaceae</taxon>
        <taxon>Crotonoideae</taxon>
        <taxon>Micrandreae</taxon>
        <taxon>Hevea</taxon>
    </lineage>
</organism>
<sequence length="126" mass="14281">MSSILGLTSQGVVFATAMVVSSTVLFLAFSKQKNFPELFKNHDSQSPIQNLRSCLRSSENVKDTKGNGDEYRREKEKSLFANQEKEKSITRICRNEIPGTHGMPANRIALYNGILRDRVHRIECSY</sequence>
<dbReference type="PANTHER" id="PTHR33564">
    <property type="entry name" value="TRANSMEMBRANE PROTEIN"/>
    <property type="match status" value="1"/>
</dbReference>
<keyword evidence="4" id="KW-1185">Reference proteome</keyword>
<dbReference type="EMBL" id="JAAGAX010000010">
    <property type="protein sequence ID" value="KAF2299667.1"/>
    <property type="molecule type" value="Genomic_DNA"/>
</dbReference>
<evidence type="ECO:0000313" key="3">
    <source>
        <dbReference type="EMBL" id="KAF2299667.1"/>
    </source>
</evidence>
<evidence type="ECO:0000256" key="1">
    <source>
        <dbReference type="SAM" id="MobiDB-lite"/>
    </source>
</evidence>
<feature type="region of interest" description="Disordered" evidence="1">
    <location>
        <begin position="56"/>
        <end position="80"/>
    </location>
</feature>
<evidence type="ECO:0000256" key="2">
    <source>
        <dbReference type="SAM" id="Phobius"/>
    </source>
</evidence>
<evidence type="ECO:0000313" key="4">
    <source>
        <dbReference type="Proteomes" id="UP000467840"/>
    </source>
</evidence>
<gene>
    <name evidence="3" type="ORF">GH714_002289</name>
</gene>
<keyword evidence="2" id="KW-0472">Membrane</keyword>
<accession>A0A6A6LGL5</accession>
<feature type="transmembrane region" description="Helical" evidence="2">
    <location>
        <begin position="12"/>
        <end position="30"/>
    </location>
</feature>
<dbReference type="PANTHER" id="PTHR33564:SF15">
    <property type="entry name" value="PROTEIN, PUTATIVE-RELATED"/>
    <property type="match status" value="1"/>
</dbReference>
<name>A0A6A6LGL5_HEVBR</name>
<protein>
    <submittedName>
        <fullName evidence="3">Uncharacterized protein</fullName>
    </submittedName>
</protein>
<comment type="caution">
    <text evidence="3">The sequence shown here is derived from an EMBL/GenBank/DDBJ whole genome shotgun (WGS) entry which is preliminary data.</text>
</comment>
<dbReference type="AlphaFoldDB" id="A0A6A6LGL5"/>
<proteinExistence type="predicted"/>
<dbReference type="Proteomes" id="UP000467840">
    <property type="component" value="Chromosome 4"/>
</dbReference>
<keyword evidence="2" id="KW-1133">Transmembrane helix</keyword>
<feature type="compositionally biased region" description="Basic and acidic residues" evidence="1">
    <location>
        <begin position="59"/>
        <end position="80"/>
    </location>
</feature>